<name>A0A0F9RXP7_9ZZZZ</name>
<dbReference type="Gene3D" id="3.40.50.300">
    <property type="entry name" value="P-loop containing nucleotide triphosphate hydrolases"/>
    <property type="match status" value="1"/>
</dbReference>
<evidence type="ECO:0008006" key="2">
    <source>
        <dbReference type="Google" id="ProtNLM"/>
    </source>
</evidence>
<dbReference type="EMBL" id="LAZR01000917">
    <property type="protein sequence ID" value="KKN54697.1"/>
    <property type="molecule type" value="Genomic_DNA"/>
</dbReference>
<comment type="caution">
    <text evidence="1">The sequence shown here is derived from an EMBL/GenBank/DDBJ whole genome shotgun (WGS) entry which is preliminary data.</text>
</comment>
<dbReference type="Gene3D" id="3.30.420.240">
    <property type="match status" value="1"/>
</dbReference>
<sequence length="660" mass="75372">MTARTDPYSYVPFFYARAGLKTMRELTDIQAVKGEELPSAIVPKELEANLQFRRTIIRWAADSRANQQTLAAACARDVIFFADVFVWALDVKRYPDCPDRPFITWDFQEEVLRDIDSAIGRRSVGIIKSRDIGGSTMPLIVFDKHFLFSRFVTLMVASRNERYVDDKDNPDSLFYKLDYMHRWLPSWMTQSLDRKKMTWKNAATGSNIIGSSTTADMGRGGRKNAVLVDEHAAWDRKESIELIGSLQHNTRCRVWASTPKGIGNGFHQIISAGNIRIHRLHWSQHPIHGAGLYTADKGKLKIVDDAYWRITTPRDILSRYPELEKKLPPSDGLAVHTYPFILDGKVRSPYYDYECMQCPIPKLIAQELDMDFIGSGSPFFDLDEIREYVRLFKRTPFVTGELTYDIGYEKIEWAPSKEGRLELWFHPDHLRRPAKDRRFVIGCDISAGTGMSNSHISVGDCRMRCKTAGFTTPHMRPERFAEYVYAVGTWFNDAFIAFEGSGVGREFGSRLRELNYPNLYYMTTSGGKKSEIPGFFPNEDSKRGLLTEYGRALNMREFTNPDETAVNECQMYEWTETQGVAHVGSAAAPDPSSAKKNHGDRVIGDALTWMLLKRTKRPDSPEIVSRNTLAYLHKAAERAEVRQGSWSPRDTPRPWCLVRG</sequence>
<gene>
    <name evidence="1" type="ORF">LCGC14_0589660</name>
</gene>
<dbReference type="InterPro" id="IPR027417">
    <property type="entry name" value="P-loop_NTPase"/>
</dbReference>
<accession>A0A0F9RXP7</accession>
<organism evidence="1">
    <name type="scientific">marine sediment metagenome</name>
    <dbReference type="NCBI Taxonomy" id="412755"/>
    <lineage>
        <taxon>unclassified sequences</taxon>
        <taxon>metagenomes</taxon>
        <taxon>ecological metagenomes</taxon>
    </lineage>
</organism>
<protein>
    <recommendedName>
        <fullName evidence="2">Terminase large subunit gp17-like C-terminal domain-containing protein</fullName>
    </recommendedName>
</protein>
<reference evidence="1" key="1">
    <citation type="journal article" date="2015" name="Nature">
        <title>Complex archaea that bridge the gap between prokaryotes and eukaryotes.</title>
        <authorList>
            <person name="Spang A."/>
            <person name="Saw J.H."/>
            <person name="Jorgensen S.L."/>
            <person name="Zaremba-Niedzwiedzka K."/>
            <person name="Martijn J."/>
            <person name="Lind A.E."/>
            <person name="van Eijk R."/>
            <person name="Schleper C."/>
            <person name="Guy L."/>
            <person name="Ettema T.J."/>
        </authorList>
    </citation>
    <scope>NUCLEOTIDE SEQUENCE</scope>
</reference>
<evidence type="ECO:0000313" key="1">
    <source>
        <dbReference type="EMBL" id="KKN54697.1"/>
    </source>
</evidence>
<dbReference type="AlphaFoldDB" id="A0A0F9RXP7"/>
<proteinExistence type="predicted"/>